<keyword evidence="7" id="KW-0732">Signal</keyword>
<dbReference type="GO" id="GO:0006508">
    <property type="term" value="P:proteolysis"/>
    <property type="evidence" value="ECO:0007669"/>
    <property type="project" value="UniProtKB-KW"/>
</dbReference>
<dbReference type="PROSITE" id="PS51864">
    <property type="entry name" value="ASTACIN"/>
    <property type="match status" value="1"/>
</dbReference>
<dbReference type="SUPFAM" id="SSF55486">
    <property type="entry name" value="Metalloproteases ('zincins'), catalytic domain"/>
    <property type="match status" value="1"/>
</dbReference>
<dbReference type="InterPro" id="IPR034035">
    <property type="entry name" value="Astacin-like_dom"/>
</dbReference>
<dbReference type="InterPro" id="IPR006026">
    <property type="entry name" value="Peptidase_Metallo"/>
</dbReference>
<dbReference type="EnsemblMetazoa" id="CLYHEMT011604.1">
    <property type="protein sequence ID" value="CLYHEMP011604.1"/>
    <property type="gene ID" value="CLYHEMG011604"/>
</dbReference>
<evidence type="ECO:0000256" key="6">
    <source>
        <dbReference type="PROSITE-ProRule" id="PRU01211"/>
    </source>
</evidence>
<dbReference type="SMART" id="SM00235">
    <property type="entry name" value="ZnMc"/>
    <property type="match status" value="1"/>
</dbReference>
<protein>
    <recommendedName>
        <fullName evidence="7">Metalloendopeptidase</fullName>
        <ecNumber evidence="7">3.4.24.-</ecNumber>
    </recommendedName>
</protein>
<name>A0A7M5V578_9CNID</name>
<dbReference type="PRINTS" id="PR00480">
    <property type="entry name" value="ASTACIN"/>
</dbReference>
<keyword evidence="2 6" id="KW-0479">Metal-binding</keyword>
<comment type="cofactor">
    <cofactor evidence="6 7">
        <name>Zn(2+)</name>
        <dbReference type="ChEBI" id="CHEBI:29105"/>
    </cofactor>
    <text evidence="6 7">Binds 1 zinc ion per subunit.</text>
</comment>
<dbReference type="OrthoDB" id="291007at2759"/>
<evidence type="ECO:0000256" key="1">
    <source>
        <dbReference type="ARBA" id="ARBA00022670"/>
    </source>
</evidence>
<keyword evidence="4 6" id="KW-0862">Zinc</keyword>
<sequence>MEKLIFILGVIAFLWLQAASARRYVGYYDDMVSEDEPERFHFHSDKSRDEHMRHIQRITAKLRDFLKQKDPYFGGRDSGDDQPEITSDDLPKIGEKFEGDMIMDEGLRRAVLGENSKRSAVEIAMDGKKRHWPKGRVPYIIHESFKPLLRKRLKQAIRNFNHYTCIRYVPKEKEDEDYVVFKDGKGCSSSVGRVGGPQDVHLAEGCERIGTVQHEMMHVLGIIHEQSRSDRDEHVEVRFDHIKPKLKNNFRKYDYGQADNMDIPYNFFSVMHYSNYAFSSDEQKTLISKHDPDLKFGQRVQWTCLDVKQINRLYDCPAFECNDDDLIPDMTEHDVIERKRDQIRDLYDDLF</sequence>
<keyword evidence="1 6" id="KW-0645">Protease</keyword>
<dbReference type="GeneID" id="136817693"/>
<evidence type="ECO:0000256" key="4">
    <source>
        <dbReference type="ARBA" id="ARBA00022833"/>
    </source>
</evidence>
<evidence type="ECO:0000313" key="10">
    <source>
        <dbReference type="Proteomes" id="UP000594262"/>
    </source>
</evidence>
<dbReference type="PANTHER" id="PTHR10127:SF780">
    <property type="entry name" value="METALLOENDOPEPTIDASE"/>
    <property type="match status" value="1"/>
</dbReference>
<dbReference type="RefSeq" id="XP_066930109.1">
    <property type="nucleotide sequence ID" value="XM_067074008.1"/>
</dbReference>
<evidence type="ECO:0000259" key="8">
    <source>
        <dbReference type="PROSITE" id="PS51864"/>
    </source>
</evidence>
<dbReference type="InterPro" id="IPR024079">
    <property type="entry name" value="MetalloPept_cat_dom_sf"/>
</dbReference>
<evidence type="ECO:0000256" key="5">
    <source>
        <dbReference type="ARBA" id="ARBA00023049"/>
    </source>
</evidence>
<comment type="caution">
    <text evidence="6">Lacks conserved residue(s) required for the propagation of feature annotation.</text>
</comment>
<dbReference type="GO" id="GO:0008270">
    <property type="term" value="F:zinc ion binding"/>
    <property type="evidence" value="ECO:0007669"/>
    <property type="project" value="UniProtKB-UniRule"/>
</dbReference>
<feature type="chain" id="PRO_5029938555" description="Metalloendopeptidase" evidence="7">
    <location>
        <begin position="22"/>
        <end position="351"/>
    </location>
</feature>
<evidence type="ECO:0000256" key="3">
    <source>
        <dbReference type="ARBA" id="ARBA00022801"/>
    </source>
</evidence>
<dbReference type="EC" id="3.4.24.-" evidence="7"/>
<keyword evidence="3 6" id="KW-0378">Hydrolase</keyword>
<organism evidence="9 10">
    <name type="scientific">Clytia hemisphaerica</name>
    <dbReference type="NCBI Taxonomy" id="252671"/>
    <lineage>
        <taxon>Eukaryota</taxon>
        <taxon>Metazoa</taxon>
        <taxon>Cnidaria</taxon>
        <taxon>Hydrozoa</taxon>
        <taxon>Hydroidolina</taxon>
        <taxon>Leptothecata</taxon>
        <taxon>Obeliida</taxon>
        <taxon>Clytiidae</taxon>
        <taxon>Clytia</taxon>
    </lineage>
</organism>
<dbReference type="CDD" id="cd04280">
    <property type="entry name" value="ZnMc_astacin_like"/>
    <property type="match status" value="1"/>
</dbReference>
<dbReference type="Gene3D" id="3.40.390.10">
    <property type="entry name" value="Collagenase (Catalytic Domain)"/>
    <property type="match status" value="1"/>
</dbReference>
<feature type="binding site" evidence="6">
    <location>
        <position position="218"/>
    </location>
    <ligand>
        <name>Zn(2+)</name>
        <dbReference type="ChEBI" id="CHEBI:29105"/>
        <note>catalytic</note>
    </ligand>
</feature>
<dbReference type="InterPro" id="IPR001506">
    <property type="entry name" value="Peptidase_M12A"/>
</dbReference>
<dbReference type="Proteomes" id="UP000594262">
    <property type="component" value="Unplaced"/>
</dbReference>
<accession>A0A7M5V578</accession>
<proteinExistence type="predicted"/>
<feature type="signal peptide" evidence="7">
    <location>
        <begin position="1"/>
        <end position="21"/>
    </location>
</feature>
<feature type="active site" evidence="6">
    <location>
        <position position="215"/>
    </location>
</feature>
<evidence type="ECO:0000256" key="2">
    <source>
        <dbReference type="ARBA" id="ARBA00022723"/>
    </source>
</evidence>
<dbReference type="GO" id="GO:0004222">
    <property type="term" value="F:metalloendopeptidase activity"/>
    <property type="evidence" value="ECO:0007669"/>
    <property type="project" value="UniProtKB-UniRule"/>
</dbReference>
<evidence type="ECO:0000256" key="7">
    <source>
        <dbReference type="RuleBase" id="RU361183"/>
    </source>
</evidence>
<dbReference type="Pfam" id="PF01400">
    <property type="entry name" value="Astacin"/>
    <property type="match status" value="1"/>
</dbReference>
<feature type="binding site" evidence="6">
    <location>
        <position position="214"/>
    </location>
    <ligand>
        <name>Zn(2+)</name>
        <dbReference type="ChEBI" id="CHEBI:29105"/>
        <note>catalytic</note>
    </ligand>
</feature>
<keyword evidence="5 6" id="KW-0482">Metalloprotease</keyword>
<keyword evidence="10" id="KW-1185">Reference proteome</keyword>
<reference evidence="9" key="1">
    <citation type="submission" date="2021-01" db="UniProtKB">
        <authorList>
            <consortium name="EnsemblMetazoa"/>
        </authorList>
    </citation>
    <scope>IDENTIFICATION</scope>
</reference>
<dbReference type="PANTHER" id="PTHR10127">
    <property type="entry name" value="DISCOIDIN, CUB, EGF, LAMININ , AND ZINC METALLOPROTEASE DOMAIN CONTAINING"/>
    <property type="match status" value="1"/>
</dbReference>
<feature type="domain" description="Peptidase M12A" evidence="8">
    <location>
        <begin position="123"/>
        <end position="317"/>
    </location>
</feature>
<dbReference type="AlphaFoldDB" id="A0A7M5V578"/>
<feature type="binding site" evidence="6">
    <location>
        <position position="224"/>
    </location>
    <ligand>
        <name>Zn(2+)</name>
        <dbReference type="ChEBI" id="CHEBI:29105"/>
        <note>catalytic</note>
    </ligand>
</feature>
<evidence type="ECO:0000313" key="9">
    <source>
        <dbReference type="EnsemblMetazoa" id="CLYHEMP011604.1"/>
    </source>
</evidence>